<dbReference type="PANTHER" id="PTHR30629:SF2">
    <property type="entry name" value="PROPHAGE INTEGRASE INTS-RELATED"/>
    <property type="match status" value="1"/>
</dbReference>
<keyword evidence="3 5" id="KW-0238">DNA-binding</keyword>
<keyword evidence="2" id="KW-0229">DNA integration</keyword>
<evidence type="ECO:0000259" key="7">
    <source>
        <dbReference type="PROSITE" id="PS51900"/>
    </source>
</evidence>
<dbReference type="PANTHER" id="PTHR30629">
    <property type="entry name" value="PROPHAGE INTEGRASE"/>
    <property type="match status" value="1"/>
</dbReference>
<gene>
    <name evidence="8" type="ORF">PPTS312_28810</name>
</gene>
<evidence type="ECO:0000256" key="1">
    <source>
        <dbReference type="ARBA" id="ARBA00008857"/>
    </source>
</evidence>
<sequence length="414" mass="46853">MPGVFLHVTETAKVWRLRYRLHGVGGLFTIGKFPDIGHARACQLGQEARTLVAEGIKPLTAKKERIAAQLEKEQWTFQRVADLWLIYKSKKAAKTQAGYRSVLNNHILPRFGDMQVDRLQYMQVRDLILGLAQYPTMAKKAHSVVREILDYAIDLGVLKENIADRRIKLVDIPKTVHHAAIENPDDLKEFIRRLNDTNSSTIVSGLWLMVLLAVRSNELVQMRWEQLDLDKGEWRYHMSKTNKDHIVFLPTQAVGQLNLLKERQQARRIAQVPTPFGSGGRTPVEPVLTGWVLPSSQKAGRPIASISLLRQIRAMGYKHGELTTHGFRATFNILGEEELGIRQAVLDACLGHKRKDTGSLGTAYARAKLLAQRREAMQKWADYIEDLWFEVVNGISRAQAEAPLPSLDTPLPRT</sequence>
<dbReference type="InterPro" id="IPR038488">
    <property type="entry name" value="Integrase_DNA-bd_sf"/>
</dbReference>
<dbReference type="InterPro" id="IPR025166">
    <property type="entry name" value="Integrase_DNA_bind_dom"/>
</dbReference>
<dbReference type="CDD" id="cd00801">
    <property type="entry name" value="INT_P4_C"/>
    <property type="match status" value="1"/>
</dbReference>
<evidence type="ECO:0000256" key="2">
    <source>
        <dbReference type="ARBA" id="ARBA00022908"/>
    </source>
</evidence>
<dbReference type="InterPro" id="IPR044068">
    <property type="entry name" value="CB"/>
</dbReference>
<dbReference type="InterPro" id="IPR011010">
    <property type="entry name" value="DNA_brk_join_enz"/>
</dbReference>
<reference evidence="8 9" key="1">
    <citation type="submission" date="2020-01" db="EMBL/GenBank/DDBJ databases">
        <title>Complete Genome Sequence of Pseudomonas putida Strain TS312, Harboring the HdtS type N-acyl-homoserine Lactone Synthase, Isolated from a Paper Mill.</title>
        <authorList>
            <person name="Hosoe A."/>
            <person name="Suenaga T."/>
            <person name="Sugi T."/>
            <person name="Izumi T."/>
            <person name="Nagai N."/>
            <person name="Terada A."/>
        </authorList>
    </citation>
    <scope>NUCLEOTIDE SEQUENCE [LARGE SCALE GENOMIC DNA]</scope>
    <source>
        <strain evidence="8 9">TS312</strain>
    </source>
</reference>
<proteinExistence type="inferred from homology"/>
<dbReference type="Pfam" id="PF13356">
    <property type="entry name" value="Arm-DNA-bind_3"/>
    <property type="match status" value="1"/>
</dbReference>
<dbReference type="PROSITE" id="PS51900">
    <property type="entry name" value="CB"/>
    <property type="match status" value="1"/>
</dbReference>
<feature type="domain" description="Tyr recombinase" evidence="6">
    <location>
        <begin position="177"/>
        <end position="378"/>
    </location>
</feature>
<dbReference type="RefSeq" id="WP_232062806.1">
    <property type="nucleotide sequence ID" value="NZ_AP022324.1"/>
</dbReference>
<dbReference type="GO" id="GO:0003677">
    <property type="term" value="F:DNA binding"/>
    <property type="evidence" value="ECO:0007669"/>
    <property type="project" value="UniProtKB-UniRule"/>
</dbReference>
<dbReference type="AlphaFoldDB" id="A0A7U6M2W8"/>
<dbReference type="Proteomes" id="UP000464661">
    <property type="component" value="Chromosome"/>
</dbReference>
<evidence type="ECO:0000313" key="9">
    <source>
        <dbReference type="Proteomes" id="UP000464661"/>
    </source>
</evidence>
<protein>
    <submittedName>
        <fullName evidence="8">Integrase</fullName>
    </submittedName>
</protein>
<name>A0A7U6M2W8_PSEPU</name>
<dbReference type="Pfam" id="PF22022">
    <property type="entry name" value="Phage_int_M"/>
    <property type="match status" value="1"/>
</dbReference>
<dbReference type="GO" id="GO:0015074">
    <property type="term" value="P:DNA integration"/>
    <property type="evidence" value="ECO:0007669"/>
    <property type="project" value="UniProtKB-KW"/>
</dbReference>
<dbReference type="PROSITE" id="PS51898">
    <property type="entry name" value="TYR_RECOMBINASE"/>
    <property type="match status" value="1"/>
</dbReference>
<evidence type="ECO:0000256" key="5">
    <source>
        <dbReference type="PROSITE-ProRule" id="PRU01248"/>
    </source>
</evidence>
<dbReference type="Gene3D" id="3.30.160.390">
    <property type="entry name" value="Integrase, DNA-binding domain"/>
    <property type="match status" value="1"/>
</dbReference>
<evidence type="ECO:0000256" key="4">
    <source>
        <dbReference type="ARBA" id="ARBA00023172"/>
    </source>
</evidence>
<dbReference type="GO" id="GO:0006310">
    <property type="term" value="P:DNA recombination"/>
    <property type="evidence" value="ECO:0007669"/>
    <property type="project" value="UniProtKB-KW"/>
</dbReference>
<dbReference type="InterPro" id="IPR053876">
    <property type="entry name" value="Phage_int_M"/>
</dbReference>
<evidence type="ECO:0000313" key="8">
    <source>
        <dbReference type="EMBL" id="BBU44966.1"/>
    </source>
</evidence>
<dbReference type="Gene3D" id="1.10.150.130">
    <property type="match status" value="1"/>
</dbReference>
<dbReference type="InterPro" id="IPR050808">
    <property type="entry name" value="Phage_Integrase"/>
</dbReference>
<accession>A0A7U6M2W8</accession>
<dbReference type="SUPFAM" id="SSF56349">
    <property type="entry name" value="DNA breaking-rejoining enzymes"/>
    <property type="match status" value="1"/>
</dbReference>
<evidence type="ECO:0000256" key="3">
    <source>
        <dbReference type="ARBA" id="ARBA00023125"/>
    </source>
</evidence>
<organism evidence="8 9">
    <name type="scientific">Pseudomonas putida</name>
    <name type="common">Arthrobacter siderocapsulatus</name>
    <dbReference type="NCBI Taxonomy" id="303"/>
    <lineage>
        <taxon>Bacteria</taxon>
        <taxon>Pseudomonadati</taxon>
        <taxon>Pseudomonadota</taxon>
        <taxon>Gammaproteobacteria</taxon>
        <taxon>Pseudomonadales</taxon>
        <taxon>Pseudomonadaceae</taxon>
        <taxon>Pseudomonas</taxon>
    </lineage>
</organism>
<dbReference type="InterPro" id="IPR002104">
    <property type="entry name" value="Integrase_catalytic"/>
</dbReference>
<comment type="similarity">
    <text evidence="1">Belongs to the 'phage' integrase family.</text>
</comment>
<dbReference type="InterPro" id="IPR010998">
    <property type="entry name" value="Integrase_recombinase_N"/>
</dbReference>
<dbReference type="EMBL" id="AP022324">
    <property type="protein sequence ID" value="BBU44966.1"/>
    <property type="molecule type" value="Genomic_DNA"/>
</dbReference>
<feature type="domain" description="Core-binding (CB)" evidence="7">
    <location>
        <begin position="75"/>
        <end position="153"/>
    </location>
</feature>
<dbReference type="InterPro" id="IPR013762">
    <property type="entry name" value="Integrase-like_cat_sf"/>
</dbReference>
<evidence type="ECO:0000259" key="6">
    <source>
        <dbReference type="PROSITE" id="PS51898"/>
    </source>
</evidence>
<dbReference type="Gene3D" id="1.10.443.10">
    <property type="entry name" value="Intergrase catalytic core"/>
    <property type="match status" value="1"/>
</dbReference>
<keyword evidence="4" id="KW-0233">DNA recombination</keyword>
<dbReference type="Pfam" id="PF00589">
    <property type="entry name" value="Phage_integrase"/>
    <property type="match status" value="1"/>
</dbReference>